<protein>
    <recommendedName>
        <fullName evidence="3">DUF3311 domain-containing protein</fullName>
    </recommendedName>
</protein>
<evidence type="ECO:0000256" key="1">
    <source>
        <dbReference type="SAM" id="Phobius"/>
    </source>
</evidence>
<keyword evidence="1" id="KW-0812">Transmembrane</keyword>
<keyword evidence="1" id="KW-1133">Transmembrane helix</keyword>
<name>A0AAT9LEN8_9FIRM</name>
<evidence type="ECO:0008006" key="3">
    <source>
        <dbReference type="Google" id="ProtNLM"/>
    </source>
</evidence>
<feature type="transmembrane region" description="Helical" evidence="1">
    <location>
        <begin position="12"/>
        <end position="29"/>
    </location>
</feature>
<dbReference type="AlphaFoldDB" id="A0AAT9LEN8"/>
<dbReference type="KEGG" id="fcz:IMF26_03530"/>
<sequence length="86" mass="9745">MKNVREPVRIKWIWPVLVAIILLGVPWYLPQGSIEPIIMGFPYWAFISFIMTIALSLFLGYVILNCWSMESLLDDESGNTKAGGGR</sequence>
<organism evidence="2">
    <name type="scientific">Candidatus Fermentithermobacillus carboniphilus</name>
    <dbReference type="NCBI Taxonomy" id="3085328"/>
    <lineage>
        <taxon>Bacteria</taxon>
        <taxon>Bacillati</taxon>
        <taxon>Bacillota</taxon>
        <taxon>Candidatus Fermentithermobacillia</taxon>
        <taxon>Candidatus Fermentithermobacillales</taxon>
        <taxon>Candidatus Fermentithermobacillaceae</taxon>
        <taxon>Candidatus Fermentithermobacillus</taxon>
    </lineage>
</organism>
<dbReference type="EMBL" id="CP062796">
    <property type="protein sequence ID" value="QUL99149.1"/>
    <property type="molecule type" value="Genomic_DNA"/>
</dbReference>
<gene>
    <name evidence="2" type="ORF">IMF26_03530</name>
</gene>
<proteinExistence type="predicted"/>
<reference evidence="2" key="2">
    <citation type="journal article" date="2023" name="Biology">
        <title>Prokaryotic Life Associated with Coal-Fire Gas Vents Revealed by Metagenomics.</title>
        <authorList>
            <person name="Kadnikov V.V."/>
            <person name="Mardanov A.V."/>
            <person name="Beletsky A.V."/>
            <person name="Karnachuk O.V."/>
            <person name="Ravin N.V."/>
        </authorList>
    </citation>
    <scope>NUCLEOTIDE SEQUENCE</scope>
    <source>
        <strain evidence="2">Bu02</strain>
    </source>
</reference>
<evidence type="ECO:0000313" key="2">
    <source>
        <dbReference type="EMBL" id="QUL99149.1"/>
    </source>
</evidence>
<keyword evidence="1" id="KW-0472">Membrane</keyword>
<accession>A0AAT9LEN8</accession>
<feature type="transmembrane region" description="Helical" evidence="1">
    <location>
        <begin position="41"/>
        <end position="64"/>
    </location>
</feature>
<reference evidence="2" key="1">
    <citation type="submission" date="2020-10" db="EMBL/GenBank/DDBJ databases">
        <authorList>
            <person name="Kadnikov V."/>
            <person name="Beletsky A.V."/>
            <person name="Mardanov A.V."/>
            <person name="Karnachuk O.V."/>
            <person name="Ravin N.V."/>
        </authorList>
    </citation>
    <scope>NUCLEOTIDE SEQUENCE</scope>
    <source>
        <strain evidence="2">Bu02</strain>
    </source>
</reference>